<keyword evidence="1" id="KW-0282">Flagellum</keyword>
<dbReference type="Proteomes" id="UP000805704">
    <property type="component" value="Chromosome 9"/>
</dbReference>
<keyword evidence="1" id="KW-0966">Cell projection</keyword>
<feature type="non-terminal residue" evidence="1">
    <location>
        <position position="1191"/>
    </location>
</feature>
<name>A0ACB7EGE1_NIBAL</name>
<reference evidence="1" key="1">
    <citation type="submission" date="2020-04" db="EMBL/GenBank/DDBJ databases">
        <title>A chromosome-scale assembly and high-density genetic map of the yellow drum (Nibea albiflora) genome.</title>
        <authorList>
            <person name="Xu D."/>
            <person name="Zhang W."/>
            <person name="Chen R."/>
            <person name="Tan P."/>
            <person name="Wang L."/>
            <person name="Song H."/>
            <person name="Tian L."/>
            <person name="Zhu Q."/>
            <person name="Wang B."/>
        </authorList>
    </citation>
    <scope>NUCLEOTIDE SEQUENCE</scope>
    <source>
        <strain evidence="1">ZJHYS-2018</strain>
    </source>
</reference>
<organism evidence="1 2">
    <name type="scientific">Nibea albiflora</name>
    <name type="common">Yellow drum</name>
    <name type="synonym">Corvina albiflora</name>
    <dbReference type="NCBI Taxonomy" id="240163"/>
    <lineage>
        <taxon>Eukaryota</taxon>
        <taxon>Metazoa</taxon>
        <taxon>Chordata</taxon>
        <taxon>Craniata</taxon>
        <taxon>Vertebrata</taxon>
        <taxon>Euteleostomi</taxon>
        <taxon>Actinopterygii</taxon>
        <taxon>Neopterygii</taxon>
        <taxon>Teleostei</taxon>
        <taxon>Neoteleostei</taxon>
        <taxon>Acanthomorphata</taxon>
        <taxon>Eupercaria</taxon>
        <taxon>Sciaenidae</taxon>
        <taxon>Nibea</taxon>
    </lineage>
</organism>
<protein>
    <submittedName>
        <fullName evidence="1">Cilia-and flagella-associated protein 46</fullName>
    </submittedName>
</protein>
<gene>
    <name evidence="1" type="primary">CFAP46</name>
    <name evidence="1" type="ORF">GBF38_001994</name>
</gene>
<sequence length="1191" mass="133351">MQVWCQLAAFCHYAKDHSLVLCCTKSALQLEEAAAKSLNTTSYAFYERHAVNEMLSSATCLRGLSLVHESNGDLHSYREAMKLLLSSVSYAEKAENPALCVSAVRHYWNTCLPLTQTPEERCQLREPLEKILAALTHTSTKHANSEETWWQEVGLLLEFGEWLYTNNFPKVDAQQQVQQAVDILLHTETEQADKAEDNLKKKALSSVKCESLVGVHTFLFTQRWPYVKEVRGLDSLIRGHTLLAVMADRNSPEHQLNLLKAYTFVLQIWQVSMTVGYEISSEMAKAPQPPASARTKERKDEGKGKKMKETQSLFYLNLLEKELNSLSLKHLTLPILHLAETIAHDLLDMRSLSDLYRLRCRKAIVLSQEKRGLHKAYNQKVKVDEWAASWQQSMDVCAQDVWLDKAEVCLSLGLFQPARHLLAEAHLVGKEIGDQKAMARSLLSLAILACDEQNYAQTLILLDKAHVLGGDEEFWYQLILTKVRAVLGQRDPDAHTKAAQILKQGCEALKLVMEQRVNRVPELTFLITSLEMRMLAHHSTSTEDKQRFLLDGLSQMQLAVTEQELVVQNIQKLLPSQEESHGLSLAAVWRLLCLRLALAEFCLTVLQERCAEKKHQALARQRKTSAEIALEEFTRCTPEPNSIEEEWMNVGITLGDVALGQLAAVSLHSLDNMETRARCLSLMGKYFRLLAVQEDPIYLCALWDRHKQKGAWSDPKAVSVVDEEDSEKDRGSSGREPTVTSTKSAELQLQRRRRAQQLLAQASQTLAEAISLCLQHKLSSSILADASIDMLECHGQSDPAVAGQYLALFQSSCAVATMAEVLSCASADTSVSQLAALLSLHRKLLISQEERPSSMLKGAVDSLSSFSKAFSSLTINPSHLNILTELPPNLKIMLLQHSEDGSELYGAFYEMTKTNQKGKTTQVTGTLACSTVAKVSVCPQALLALRELTQAFGQETSYAFYKQAGLHKAESRLEVFEEHQVFEHKTSAEEMLAPRFKEIVQAMEDYLNPLLTQFDFSCLRPQDASLPVPEMTKTKDKDEKGSSVKAPAEQGEYVVLLADQKLLELPLEALSILHEEGISSVSRDFSLQLLHSRLSRQEPEKVESDNKKETKGGRGTKECRMALLFDLVQNHASVHRQSNTDVHKSAEQLDLEKPLKTAVLLSLCGVGCVVLHQWHSSFHQNTHNMASVLDS</sequence>
<accession>A0ACB7EGE1</accession>
<keyword evidence="1" id="KW-0969">Cilium</keyword>
<keyword evidence="2" id="KW-1185">Reference proteome</keyword>
<dbReference type="EMBL" id="CM024797">
    <property type="protein sequence ID" value="KAG7999916.1"/>
    <property type="molecule type" value="Genomic_DNA"/>
</dbReference>
<evidence type="ECO:0000313" key="2">
    <source>
        <dbReference type="Proteomes" id="UP000805704"/>
    </source>
</evidence>
<evidence type="ECO:0000313" key="1">
    <source>
        <dbReference type="EMBL" id="KAG7999916.1"/>
    </source>
</evidence>
<comment type="caution">
    <text evidence="1">The sequence shown here is derived from an EMBL/GenBank/DDBJ whole genome shotgun (WGS) entry which is preliminary data.</text>
</comment>
<proteinExistence type="predicted"/>